<dbReference type="PANTHER" id="PTHR42736:SF1">
    <property type="entry name" value="PROTEIN-GLUTAMINE GAMMA-GLUTAMYLTRANSFERASE"/>
    <property type="match status" value="1"/>
</dbReference>
<feature type="transmembrane region" description="Helical" evidence="2">
    <location>
        <begin position="169"/>
        <end position="189"/>
    </location>
</feature>
<organism evidence="4 5">
    <name type="scientific">Bellilinea caldifistulae</name>
    <dbReference type="NCBI Taxonomy" id="360411"/>
    <lineage>
        <taxon>Bacteria</taxon>
        <taxon>Bacillati</taxon>
        <taxon>Chloroflexota</taxon>
        <taxon>Anaerolineae</taxon>
        <taxon>Anaerolineales</taxon>
        <taxon>Anaerolineaceae</taxon>
        <taxon>Bellilinea</taxon>
    </lineage>
</organism>
<feature type="transmembrane region" description="Helical" evidence="2">
    <location>
        <begin position="39"/>
        <end position="56"/>
    </location>
</feature>
<dbReference type="SUPFAM" id="SSF54001">
    <property type="entry name" value="Cysteine proteinases"/>
    <property type="match status" value="1"/>
</dbReference>
<evidence type="ECO:0000256" key="2">
    <source>
        <dbReference type="SAM" id="Phobius"/>
    </source>
</evidence>
<dbReference type="STRING" id="360411.AC812_08140"/>
<dbReference type="EMBL" id="LGHJ01000013">
    <property type="protein sequence ID" value="KPL75923.1"/>
    <property type="molecule type" value="Genomic_DNA"/>
</dbReference>
<evidence type="ECO:0000256" key="1">
    <source>
        <dbReference type="SAM" id="MobiDB-lite"/>
    </source>
</evidence>
<dbReference type="AlphaFoldDB" id="A0A0P6XLC9"/>
<evidence type="ECO:0000313" key="5">
    <source>
        <dbReference type="Proteomes" id="UP000050514"/>
    </source>
</evidence>
<protein>
    <recommendedName>
        <fullName evidence="3">Transglutaminase-like domain-containing protein</fullName>
    </recommendedName>
</protein>
<dbReference type="InterPro" id="IPR038765">
    <property type="entry name" value="Papain-like_cys_pep_sf"/>
</dbReference>
<keyword evidence="5" id="KW-1185">Reference proteome</keyword>
<feature type="transmembrane region" description="Helical" evidence="2">
    <location>
        <begin position="118"/>
        <end position="139"/>
    </location>
</feature>
<keyword evidence="2" id="KW-0812">Transmembrane</keyword>
<gene>
    <name evidence="4" type="ORF">AC812_08140</name>
</gene>
<dbReference type="Pfam" id="PF13559">
    <property type="entry name" value="DUF4129"/>
    <property type="match status" value="1"/>
</dbReference>
<dbReference type="Proteomes" id="UP000050514">
    <property type="component" value="Unassembled WGS sequence"/>
</dbReference>
<dbReference type="Pfam" id="PF01841">
    <property type="entry name" value="Transglut_core"/>
    <property type="match status" value="1"/>
</dbReference>
<evidence type="ECO:0000313" key="4">
    <source>
        <dbReference type="EMBL" id="KPL75923.1"/>
    </source>
</evidence>
<feature type="domain" description="Transglutaminase-like" evidence="3">
    <location>
        <begin position="495"/>
        <end position="566"/>
    </location>
</feature>
<feature type="transmembrane region" description="Helical" evidence="2">
    <location>
        <begin position="63"/>
        <end position="81"/>
    </location>
</feature>
<comment type="caution">
    <text evidence="4">The sequence shown here is derived from an EMBL/GenBank/DDBJ whole genome shotgun (WGS) entry which is preliminary data.</text>
</comment>
<feature type="transmembrane region" description="Helical" evidence="2">
    <location>
        <begin position="146"/>
        <end position="163"/>
    </location>
</feature>
<evidence type="ECO:0000259" key="3">
    <source>
        <dbReference type="SMART" id="SM00460"/>
    </source>
</evidence>
<sequence>MLNNSKRWWDLLSVSLFLAALITVTYRLADTRWTDHLEIVIGLAFIGALLGLALGYSRFSPQTVGVFGLIFTLFFVTWQLGELTPSNYIWLERLWLLGDRMWQNLVLFLRNQPLNDSILFLANMALLFWLVGISTGYQLTRYGKPWQGLIVLGIALVVIDLYHPPLAQSGVATGVFAVLALLLFSRLNYLKNARQWEDEQIGVDTDTGFNLIRSSLIILIVVVFFAWNAPRIVRAVVPNTPERQRMIQSLQSLRERFQNVTNPLRGSVAVPDEFYADEYALGTGSQLTDATVFTVQASITQRIGVPYYWRIRSYDTYENGRWESTVTNRQPLRVGSPPLDYPQYSRRLNVRFDFRPVRNLSMVYVPGLPVGINHNVELIYDGSELGKIEDVVTVLADPDIPPGSTYQVTSSIASPTIAAMREAGEEYPQWVTDRYLQLPPDLPQSIRDLAAEITAGLETPYDKAAAITLWLRENIAYSATIPNPPAGRDPVEWVLFEHKQAFCNYYASAEVLMLRSLGIPARWVIGYAQGFLDEEEDLYWVRDLDRHAWPEVFFPGIGWVEFEPTAFQAAIERPSGSNAEDRTPLPQPNPNQPQLLDDFEEATQPEENQASSPINLQTTPLVSATLIILGLLIAGIIIFLLAANGRRRRWFPQQSLPLFLETNLRKRGWRIPRWLQQWSYYSQLSPIQRSFYSIHWLCRLLKIPISPAQTPAEQVQTLMHYLPECEPAALQLLQEYQKIAYSPYPADAGTAQQSARLIWKLAFQKRGKIILAKLRGRPLESSA</sequence>
<dbReference type="InterPro" id="IPR025403">
    <property type="entry name" value="TgpA-like_C"/>
</dbReference>
<dbReference type="InterPro" id="IPR002931">
    <property type="entry name" value="Transglutaminase-like"/>
</dbReference>
<reference evidence="4 5" key="1">
    <citation type="submission" date="2015-07" db="EMBL/GenBank/DDBJ databases">
        <title>Draft genome of Bellilinea caldifistulae DSM 17877.</title>
        <authorList>
            <person name="Hemp J."/>
            <person name="Ward L.M."/>
            <person name="Pace L.A."/>
            <person name="Fischer W.W."/>
        </authorList>
    </citation>
    <scope>NUCLEOTIDE SEQUENCE [LARGE SCALE GENOMIC DNA]</scope>
    <source>
        <strain evidence="4 5">GOMI-1</strain>
    </source>
</reference>
<accession>A0A0P6XLC9</accession>
<keyword evidence="2" id="KW-0472">Membrane</keyword>
<dbReference type="SMART" id="SM00460">
    <property type="entry name" value="TGc"/>
    <property type="match status" value="1"/>
</dbReference>
<dbReference type="Gene3D" id="3.10.620.30">
    <property type="match status" value="1"/>
</dbReference>
<proteinExistence type="predicted"/>
<dbReference type="PANTHER" id="PTHR42736">
    <property type="entry name" value="PROTEIN-GLUTAMINE GAMMA-GLUTAMYLTRANSFERASE"/>
    <property type="match status" value="1"/>
</dbReference>
<feature type="transmembrane region" description="Helical" evidence="2">
    <location>
        <begin position="621"/>
        <end position="643"/>
    </location>
</feature>
<name>A0A0P6XLC9_9CHLR</name>
<keyword evidence="2" id="KW-1133">Transmembrane helix</keyword>
<feature type="region of interest" description="Disordered" evidence="1">
    <location>
        <begin position="573"/>
        <end position="596"/>
    </location>
</feature>
<dbReference type="InterPro" id="IPR052901">
    <property type="entry name" value="Bact_TGase-like"/>
</dbReference>
<feature type="transmembrane region" description="Helical" evidence="2">
    <location>
        <begin position="210"/>
        <end position="229"/>
    </location>
</feature>